<reference evidence="3 4" key="1">
    <citation type="submission" date="2015-08" db="EMBL/GenBank/DDBJ databases">
        <title>Complete genome sequence of Sulfurifustis variabilis.</title>
        <authorList>
            <person name="Miura A."/>
            <person name="Kojima H."/>
            <person name="Fukui M."/>
        </authorList>
    </citation>
    <scope>NUCLEOTIDE SEQUENCE [LARGE SCALE GENOMIC DNA]</scope>
    <source>
        <strain evidence="4">skN76</strain>
    </source>
</reference>
<dbReference type="PANTHER" id="PTHR19353:SF73">
    <property type="entry name" value="FATTY ACID DESATURASE"/>
    <property type="match status" value="1"/>
</dbReference>
<dbReference type="InterPro" id="IPR005804">
    <property type="entry name" value="FA_desaturase_dom"/>
</dbReference>
<dbReference type="PANTHER" id="PTHR19353">
    <property type="entry name" value="FATTY ACID DESATURASE 2"/>
    <property type="match status" value="1"/>
</dbReference>
<dbReference type="GO" id="GO:0016020">
    <property type="term" value="C:membrane"/>
    <property type="evidence" value="ECO:0007669"/>
    <property type="project" value="TreeGrafter"/>
</dbReference>
<dbReference type="InterPro" id="IPR012171">
    <property type="entry name" value="Fatty_acid_desaturase"/>
</dbReference>
<evidence type="ECO:0000313" key="4">
    <source>
        <dbReference type="Proteomes" id="UP000218899"/>
    </source>
</evidence>
<feature type="transmembrane region" description="Helical" evidence="1">
    <location>
        <begin position="239"/>
        <end position="259"/>
    </location>
</feature>
<dbReference type="AlphaFoldDB" id="A0A1B4V778"/>
<organism evidence="3 4">
    <name type="scientific">Sulfurifustis variabilis</name>
    <dbReference type="NCBI Taxonomy" id="1675686"/>
    <lineage>
        <taxon>Bacteria</taxon>
        <taxon>Pseudomonadati</taxon>
        <taxon>Pseudomonadota</taxon>
        <taxon>Gammaproteobacteria</taxon>
        <taxon>Acidiferrobacterales</taxon>
        <taxon>Acidiferrobacteraceae</taxon>
        <taxon>Sulfurifustis</taxon>
    </lineage>
</organism>
<dbReference type="Pfam" id="PF00487">
    <property type="entry name" value="FA_desaturase"/>
    <property type="match status" value="1"/>
</dbReference>
<dbReference type="EMBL" id="AP014936">
    <property type="protein sequence ID" value="BAU49368.1"/>
    <property type="molecule type" value="Genomic_DNA"/>
</dbReference>
<feature type="transmembrane region" description="Helical" evidence="1">
    <location>
        <begin position="26"/>
        <end position="44"/>
    </location>
</feature>
<evidence type="ECO:0000256" key="1">
    <source>
        <dbReference type="SAM" id="Phobius"/>
    </source>
</evidence>
<dbReference type="GO" id="GO:0006629">
    <property type="term" value="P:lipid metabolic process"/>
    <property type="evidence" value="ECO:0007669"/>
    <property type="project" value="InterPro"/>
</dbReference>
<dbReference type="GO" id="GO:0016717">
    <property type="term" value="F:oxidoreductase activity, acting on paired donors, with oxidation of a pair of donors resulting in the reduction of molecular oxygen to two molecules of water"/>
    <property type="evidence" value="ECO:0007669"/>
    <property type="project" value="TreeGrafter"/>
</dbReference>
<sequence>MPSVARIKQQKRAIIDRYARPDNLKGFAQTLTTLLPLSLLWWAAAPSTGVSYGLTAGIGLLMTLFLLRVFVLMHECGHGSLFRTARLNRAFGFVFGVVSGMPQYVWSEHHAFHHATNGNWEKYRGPLAIVTVDEYAAMTERQRRQYRRARSIWMAPVGGFLYLIFNPRVNWLRGTLGMVGHVLRGKIAQPRVSIRAHAASFRTPYWRSAREYGHMFWNNVVLLGAWAAMSWSIGPALFFPLYVATLSIAGGAAIVLFAVQHNFEHAYASATDGWDYDTAAIKGTSFLVLPRWLHWFTANIGYHHIHHLSARIPNYRLVECHEEHEHLFADVTRIRLSRIPAALKYILWDTRARRIASVNEVQPG</sequence>
<accession>A0A1B4V778</accession>
<name>A0A1B4V778_9GAMM</name>
<gene>
    <name evidence="3" type="ORF">SVA_2820</name>
</gene>
<dbReference type="KEGG" id="sva:SVA_2820"/>
<feature type="domain" description="Fatty acid desaturase" evidence="2">
    <location>
        <begin position="56"/>
        <end position="330"/>
    </location>
</feature>
<keyword evidence="4" id="KW-1185">Reference proteome</keyword>
<evidence type="ECO:0000313" key="3">
    <source>
        <dbReference type="EMBL" id="BAU49368.1"/>
    </source>
</evidence>
<proteinExistence type="predicted"/>
<feature type="transmembrane region" description="Helical" evidence="1">
    <location>
        <begin position="50"/>
        <end position="73"/>
    </location>
</feature>
<dbReference type="RefSeq" id="WP_096461779.1">
    <property type="nucleotide sequence ID" value="NZ_AP014936.1"/>
</dbReference>
<evidence type="ECO:0000259" key="2">
    <source>
        <dbReference type="Pfam" id="PF00487"/>
    </source>
</evidence>
<protein>
    <submittedName>
        <fullName evidence="3">Fatty acid desaturase</fullName>
    </submittedName>
</protein>
<dbReference type="OrthoDB" id="9792534at2"/>
<dbReference type="Proteomes" id="UP000218899">
    <property type="component" value="Chromosome"/>
</dbReference>
<keyword evidence="1" id="KW-0472">Membrane</keyword>
<keyword evidence="1" id="KW-0812">Transmembrane</keyword>
<feature type="transmembrane region" description="Helical" evidence="1">
    <location>
        <begin position="216"/>
        <end position="233"/>
    </location>
</feature>
<keyword evidence="1" id="KW-1133">Transmembrane helix</keyword>